<dbReference type="GO" id="GO:0051604">
    <property type="term" value="P:protein maturation"/>
    <property type="evidence" value="ECO:0007669"/>
    <property type="project" value="TreeGrafter"/>
</dbReference>
<evidence type="ECO:0000313" key="3">
    <source>
        <dbReference type="Proteomes" id="UP000774000"/>
    </source>
</evidence>
<dbReference type="EMBL" id="JAFBDQ010000005">
    <property type="protein sequence ID" value="MBM7556335.1"/>
    <property type="molecule type" value="Genomic_DNA"/>
</dbReference>
<dbReference type="PRINTS" id="PR00445">
    <property type="entry name" value="HUPFHYPC"/>
</dbReference>
<dbReference type="Pfam" id="PF01455">
    <property type="entry name" value="HupF_HypC"/>
    <property type="match status" value="1"/>
</dbReference>
<keyword evidence="3" id="KW-1185">Reference proteome</keyword>
<reference evidence="2" key="1">
    <citation type="submission" date="2021-01" db="EMBL/GenBank/DDBJ databases">
        <title>Genomic Encyclopedia of Type Strains, Phase IV (KMG-IV): sequencing the most valuable type-strain genomes for metagenomic binning, comparative biology and taxonomic classification.</title>
        <authorList>
            <person name="Goeker M."/>
        </authorList>
    </citation>
    <scope>NUCLEOTIDE SEQUENCE</scope>
    <source>
        <strain evidence="2">DSM 23230</strain>
    </source>
</reference>
<comment type="caution">
    <text evidence="2">The sequence shown here is derived from an EMBL/GenBank/DDBJ whole genome shotgun (WGS) entry which is preliminary data.</text>
</comment>
<dbReference type="PANTHER" id="PTHR35177">
    <property type="entry name" value="HYDROGENASE MATURATION FACTOR HYBG"/>
    <property type="match status" value="1"/>
</dbReference>
<dbReference type="AlphaFoldDB" id="A0A938XW36"/>
<organism evidence="2 3">
    <name type="scientific">Halanaerobacter jeridensis</name>
    <dbReference type="NCBI Taxonomy" id="706427"/>
    <lineage>
        <taxon>Bacteria</taxon>
        <taxon>Bacillati</taxon>
        <taxon>Bacillota</taxon>
        <taxon>Clostridia</taxon>
        <taxon>Halanaerobiales</taxon>
        <taxon>Halobacteroidaceae</taxon>
        <taxon>Halanaerobacter</taxon>
    </lineage>
</organism>
<evidence type="ECO:0000313" key="2">
    <source>
        <dbReference type="EMBL" id="MBM7556335.1"/>
    </source>
</evidence>
<evidence type="ECO:0000256" key="1">
    <source>
        <dbReference type="ARBA" id="ARBA00006018"/>
    </source>
</evidence>
<dbReference type="GO" id="GO:0005506">
    <property type="term" value="F:iron ion binding"/>
    <property type="evidence" value="ECO:0007669"/>
    <property type="project" value="TreeGrafter"/>
</dbReference>
<name>A0A938XW36_9FIRM</name>
<dbReference type="PANTHER" id="PTHR35177:SF2">
    <property type="entry name" value="HYDROGENASE MATURATION FACTOR HYBG"/>
    <property type="match status" value="1"/>
</dbReference>
<comment type="similarity">
    <text evidence="1">Belongs to the HupF/HypC family.</text>
</comment>
<dbReference type="InterPro" id="IPR019812">
    <property type="entry name" value="Hydgase_assmbl_chp_CS"/>
</dbReference>
<dbReference type="GO" id="GO:1902670">
    <property type="term" value="F:carbon dioxide binding"/>
    <property type="evidence" value="ECO:0007669"/>
    <property type="project" value="TreeGrafter"/>
</dbReference>
<dbReference type="SUPFAM" id="SSF159127">
    <property type="entry name" value="HupF/HypC-like"/>
    <property type="match status" value="1"/>
</dbReference>
<dbReference type="NCBIfam" id="TIGR00074">
    <property type="entry name" value="hypC_hupF"/>
    <property type="match status" value="1"/>
</dbReference>
<dbReference type="RefSeq" id="WP_204701122.1">
    <property type="nucleotide sequence ID" value="NZ_JAFBDQ010000005.1"/>
</dbReference>
<dbReference type="InterPro" id="IPR001109">
    <property type="entry name" value="Hydrogenase_HupF/HypC"/>
</dbReference>
<gene>
    <name evidence="2" type="ORF">JOC47_001178</name>
</gene>
<sequence length="77" mass="8210">MCIAVPVKVIEIVNDTEAVGAVKGVRKTVNITLISEVEVGDYVLLHSGCAIQKLNQSAAQETLAAFRDLAQDAGEER</sequence>
<dbReference type="PROSITE" id="PS01097">
    <property type="entry name" value="HUPF_HYPC"/>
    <property type="match status" value="1"/>
</dbReference>
<proteinExistence type="inferred from homology"/>
<accession>A0A938XW36</accession>
<protein>
    <submittedName>
        <fullName evidence="2">Hydrogenase expression/formation protein HypC</fullName>
    </submittedName>
</protein>
<dbReference type="Gene3D" id="2.30.30.140">
    <property type="match status" value="1"/>
</dbReference>
<dbReference type="Proteomes" id="UP000774000">
    <property type="component" value="Unassembled WGS sequence"/>
</dbReference>